<accession>A0A437CV07</accession>
<organism evidence="2 3">
    <name type="scientific">Oryzias javanicus</name>
    <name type="common">Javanese ricefish</name>
    <name type="synonym">Aplocheilus javanicus</name>
    <dbReference type="NCBI Taxonomy" id="123683"/>
    <lineage>
        <taxon>Eukaryota</taxon>
        <taxon>Metazoa</taxon>
        <taxon>Chordata</taxon>
        <taxon>Craniata</taxon>
        <taxon>Vertebrata</taxon>
        <taxon>Euteleostomi</taxon>
        <taxon>Actinopterygii</taxon>
        <taxon>Neopterygii</taxon>
        <taxon>Teleostei</taxon>
        <taxon>Neoteleostei</taxon>
        <taxon>Acanthomorphata</taxon>
        <taxon>Ovalentaria</taxon>
        <taxon>Atherinomorphae</taxon>
        <taxon>Beloniformes</taxon>
        <taxon>Adrianichthyidae</taxon>
        <taxon>Oryziinae</taxon>
        <taxon>Oryzias</taxon>
    </lineage>
</organism>
<reference evidence="2 3" key="2">
    <citation type="submission" date="2019-01" db="EMBL/GenBank/DDBJ databases">
        <title>A chromosome length genome reference of the Java medaka (oryzias javanicus).</title>
        <authorList>
            <person name="Herpin A."/>
            <person name="Takehana Y."/>
            <person name="Naruse K."/>
            <person name="Ansai S."/>
            <person name="Kawaguchi M."/>
        </authorList>
    </citation>
    <scope>NUCLEOTIDE SEQUENCE [LARGE SCALE GENOMIC DNA]</scope>
    <source>
        <strain evidence="2">RS831</strain>
        <tissue evidence="2">Whole body</tissue>
    </source>
</reference>
<gene>
    <name evidence="2" type="ORF">OJAV_G00110790</name>
</gene>
<sequence length="177" mass="19491">MPDLRTRGSALSTFPGVRHSSGSAGGSEVLRLHVKDIGERTDHASAGRGQVGPKNLCFISDFLRGATSEQRVVLQLEADKPPEGGSIRWPPPIPPSNSGYTIHPRRPKTKTSQLQTKSFRKKHKEALQFDSFPIFTYGEDQRRTGCEPLNERTGASIPLQQSRTKSEPESDPGARLF</sequence>
<feature type="region of interest" description="Disordered" evidence="1">
    <location>
        <begin position="140"/>
        <end position="177"/>
    </location>
</feature>
<evidence type="ECO:0000313" key="3">
    <source>
        <dbReference type="Proteomes" id="UP000283210"/>
    </source>
</evidence>
<feature type="region of interest" description="Disordered" evidence="1">
    <location>
        <begin position="1"/>
        <end position="27"/>
    </location>
</feature>
<feature type="region of interest" description="Disordered" evidence="1">
    <location>
        <begin position="78"/>
        <end position="113"/>
    </location>
</feature>
<dbReference type="AlphaFoldDB" id="A0A437CV07"/>
<reference evidence="2 3" key="1">
    <citation type="submission" date="2018-11" db="EMBL/GenBank/DDBJ databases">
        <authorList>
            <person name="Lopez-Roques C."/>
            <person name="Donnadieu C."/>
            <person name="Bouchez O."/>
            <person name="Klopp C."/>
            <person name="Cabau C."/>
            <person name="Zahm M."/>
        </authorList>
    </citation>
    <scope>NUCLEOTIDE SEQUENCE [LARGE SCALE GENOMIC DNA]</scope>
    <source>
        <strain evidence="2">RS831</strain>
        <tissue evidence="2">Whole body</tissue>
    </source>
</reference>
<name>A0A437CV07_ORYJA</name>
<proteinExistence type="predicted"/>
<dbReference type="Proteomes" id="UP000283210">
    <property type="component" value="Chromosome 11"/>
</dbReference>
<protein>
    <submittedName>
        <fullName evidence="2">Uncharacterized protein</fullName>
    </submittedName>
</protein>
<evidence type="ECO:0000256" key="1">
    <source>
        <dbReference type="SAM" id="MobiDB-lite"/>
    </source>
</evidence>
<evidence type="ECO:0000313" key="2">
    <source>
        <dbReference type="EMBL" id="RVE66782.1"/>
    </source>
</evidence>
<dbReference type="EMBL" id="CM012447">
    <property type="protein sequence ID" value="RVE66782.1"/>
    <property type="molecule type" value="Genomic_DNA"/>
</dbReference>
<keyword evidence="3" id="KW-1185">Reference proteome</keyword>